<proteinExistence type="predicted"/>
<evidence type="ECO:0000256" key="5">
    <source>
        <dbReference type="ARBA" id="ARBA00022833"/>
    </source>
</evidence>
<protein>
    <recommendedName>
        <fullName evidence="13">FCS-type domain-containing protein</fullName>
    </recommendedName>
</protein>
<evidence type="ECO:0000313" key="14">
    <source>
        <dbReference type="Ensembl" id="ENSOMYP00000019268.1"/>
    </source>
</evidence>
<dbReference type="CDD" id="cd20126">
    <property type="entry name" value="MBT_MBTD1_rpt3"/>
    <property type="match status" value="1"/>
</dbReference>
<keyword evidence="7" id="KW-0805">Transcription regulation</keyword>
<reference evidence="14" key="1">
    <citation type="submission" date="2020-07" db="EMBL/GenBank/DDBJ databases">
        <title>A long reads based de novo assembly of the rainbow trout Arlee double haploid line genome.</title>
        <authorList>
            <person name="Gao G."/>
            <person name="Palti Y."/>
        </authorList>
    </citation>
    <scope>NUCLEOTIDE SEQUENCE [LARGE SCALE GENOMIC DNA]</scope>
</reference>
<dbReference type="SMART" id="SM00561">
    <property type="entry name" value="MBT"/>
    <property type="match status" value="4"/>
</dbReference>
<feature type="repeat" description="MBT" evidence="11">
    <location>
        <begin position="173"/>
        <end position="269"/>
    </location>
</feature>
<feature type="repeat" description="MBT" evidence="11">
    <location>
        <begin position="384"/>
        <end position="480"/>
    </location>
</feature>
<dbReference type="GO" id="GO:0006325">
    <property type="term" value="P:chromatin organization"/>
    <property type="evidence" value="ECO:0007669"/>
    <property type="project" value="UniProtKB-KW"/>
</dbReference>
<dbReference type="Gene3D" id="3.30.60.160">
    <property type="match status" value="1"/>
</dbReference>
<feature type="repeat" description="MBT" evidence="11">
    <location>
        <begin position="271"/>
        <end position="376"/>
    </location>
</feature>
<reference evidence="14" key="3">
    <citation type="submission" date="2025-09" db="UniProtKB">
        <authorList>
            <consortium name="Ensembl"/>
        </authorList>
    </citation>
    <scope>IDENTIFICATION</scope>
</reference>
<evidence type="ECO:0000256" key="11">
    <source>
        <dbReference type="PROSITE-ProRule" id="PRU00459"/>
    </source>
</evidence>
<dbReference type="GeneTree" id="ENSGT00940000153840"/>
<feature type="repeat" description="MBT" evidence="11">
    <location>
        <begin position="112"/>
        <end position="165"/>
    </location>
</feature>
<evidence type="ECO:0000256" key="4">
    <source>
        <dbReference type="ARBA" id="ARBA00022771"/>
    </source>
</evidence>
<dbReference type="SUPFAM" id="SSF63748">
    <property type="entry name" value="Tudor/PWWP/MBT"/>
    <property type="match status" value="4"/>
</dbReference>
<sequence>MNNGQDPAERTVRSERRRRDSFGMFDGYDSCSEDSSSSSSSEDSDEEVPSLPASLPIIKTNGQVYTYPDGKAGMATCEMCGMVGVRDAFYSKTKRFCSVSCSRSYSSNSKKASILARLQVTCFKALLRYEGFDGDSGRDFWCNICVPDIHPVGWCAAGGKPLVPPKSIQHKCTNWKAFLVKCLTGAKTLPIDFSTKVQQSMQFPFKKLMRVEVVDKTHLCRTRVALVEQVIGGRLRLVYEECEDGSDDFWCHMYSPLIHSIGWSRGIGHRFKRSDVSKKLDGQVDAPGQLFAKVKDVDQSGEWFKDGMKLEAIDPLNLSAICVATVRKVLADGYLMIGIDGSEAADGSDWFCYHSTSPSIFPAGFCEINTIELTPPRGYTKLPFRWFDYLRETGSVAAPVKLFNKEVPNHGFRPGMKLEAVDLMEPRLVCVATVTRIVHRLLRIHFDGWEDEYDQWVDCESPDLYPVGWCQLTGYQLQPPAVLGEFYWDFSAFIHKDKDGQRYIFVVQCLNSF</sequence>
<dbReference type="InterPro" id="IPR050548">
    <property type="entry name" value="PcG_chromatin_remod_factors"/>
</dbReference>
<evidence type="ECO:0000256" key="8">
    <source>
        <dbReference type="ARBA" id="ARBA00023163"/>
    </source>
</evidence>
<dbReference type="AlphaFoldDB" id="A0A8C7PAJ2"/>
<dbReference type="InterPro" id="IPR012313">
    <property type="entry name" value="Znf_FCS"/>
</dbReference>
<dbReference type="Ensembl" id="ENSOMYT00000021177.2">
    <property type="protein sequence ID" value="ENSOMYP00000019268.1"/>
    <property type="gene ID" value="ENSOMYG00000009290.2"/>
</dbReference>
<name>A0A8C7PAJ2_ONCMY</name>
<evidence type="ECO:0000256" key="2">
    <source>
        <dbReference type="ARBA" id="ARBA00022723"/>
    </source>
</evidence>
<keyword evidence="3" id="KW-0677">Repeat</keyword>
<keyword evidence="8" id="KW-0804">Transcription</keyword>
<dbReference type="Gene3D" id="2.30.30.140">
    <property type="match status" value="4"/>
</dbReference>
<accession>A0A8C7PAJ2</accession>
<dbReference type="Pfam" id="PF21319">
    <property type="entry name" value="zf-FCS_1"/>
    <property type="match status" value="1"/>
</dbReference>
<dbReference type="PANTHER" id="PTHR12247">
    <property type="entry name" value="POLYCOMB GROUP PROTEIN"/>
    <property type="match status" value="1"/>
</dbReference>
<dbReference type="PROSITE" id="PS51024">
    <property type="entry name" value="ZF_FCS"/>
    <property type="match status" value="1"/>
</dbReference>
<evidence type="ECO:0000256" key="7">
    <source>
        <dbReference type="ARBA" id="ARBA00023015"/>
    </source>
</evidence>
<evidence type="ECO:0000313" key="15">
    <source>
        <dbReference type="Proteomes" id="UP000694395"/>
    </source>
</evidence>
<dbReference type="CDD" id="cd20129">
    <property type="entry name" value="MBT_MBTD1_rpt4"/>
    <property type="match status" value="1"/>
</dbReference>
<feature type="domain" description="FCS-type" evidence="13">
    <location>
        <begin position="68"/>
        <end position="103"/>
    </location>
</feature>
<evidence type="ECO:0000256" key="6">
    <source>
        <dbReference type="ARBA" id="ARBA00022853"/>
    </source>
</evidence>
<evidence type="ECO:0000256" key="10">
    <source>
        <dbReference type="PROSITE-ProRule" id="PRU00367"/>
    </source>
</evidence>
<feature type="compositionally biased region" description="Basic and acidic residues" evidence="12">
    <location>
        <begin position="7"/>
        <end position="21"/>
    </location>
</feature>
<keyword evidence="5" id="KW-0862">Zinc</keyword>
<dbReference type="GO" id="GO:0005634">
    <property type="term" value="C:nucleus"/>
    <property type="evidence" value="ECO:0007669"/>
    <property type="project" value="UniProtKB-SubCell"/>
</dbReference>
<dbReference type="PROSITE" id="PS51079">
    <property type="entry name" value="MBT"/>
    <property type="match status" value="4"/>
</dbReference>
<keyword evidence="4 10" id="KW-0863">Zinc-finger</keyword>
<evidence type="ECO:0000256" key="1">
    <source>
        <dbReference type="ARBA" id="ARBA00004123"/>
    </source>
</evidence>
<dbReference type="InterPro" id="IPR004092">
    <property type="entry name" value="Mbt"/>
</dbReference>
<dbReference type="InterPro" id="IPR038603">
    <property type="entry name" value="Znf_FCS_sf"/>
</dbReference>
<dbReference type="GO" id="GO:0008270">
    <property type="term" value="F:zinc ion binding"/>
    <property type="evidence" value="ECO:0007669"/>
    <property type="project" value="UniProtKB-KW"/>
</dbReference>
<comment type="subcellular location">
    <subcellularLocation>
        <location evidence="1">Nucleus</location>
    </subcellularLocation>
</comment>
<evidence type="ECO:0000256" key="12">
    <source>
        <dbReference type="SAM" id="MobiDB-lite"/>
    </source>
</evidence>
<dbReference type="Proteomes" id="UP000694395">
    <property type="component" value="Chromosome 13"/>
</dbReference>
<dbReference type="GO" id="GO:0045892">
    <property type="term" value="P:negative regulation of DNA-templated transcription"/>
    <property type="evidence" value="ECO:0007669"/>
    <property type="project" value="TreeGrafter"/>
</dbReference>
<feature type="compositionally biased region" description="Low complexity" evidence="12">
    <location>
        <begin position="29"/>
        <end position="41"/>
    </location>
</feature>
<gene>
    <name evidence="14" type="primary">LOC110486194</name>
</gene>
<keyword evidence="15" id="KW-1185">Reference proteome</keyword>
<keyword evidence="2" id="KW-0479">Metal-binding</keyword>
<reference evidence="14" key="2">
    <citation type="submission" date="2025-08" db="UniProtKB">
        <authorList>
            <consortium name="Ensembl"/>
        </authorList>
    </citation>
    <scope>IDENTIFICATION</scope>
</reference>
<feature type="region of interest" description="Disordered" evidence="12">
    <location>
        <begin position="1"/>
        <end position="53"/>
    </location>
</feature>
<evidence type="ECO:0000259" key="13">
    <source>
        <dbReference type="PROSITE" id="PS51024"/>
    </source>
</evidence>
<dbReference type="GO" id="GO:0003682">
    <property type="term" value="F:chromatin binding"/>
    <property type="evidence" value="ECO:0007669"/>
    <property type="project" value="TreeGrafter"/>
</dbReference>
<dbReference type="Pfam" id="PF02820">
    <property type="entry name" value="MBT"/>
    <property type="match status" value="4"/>
</dbReference>
<keyword evidence="6" id="KW-0156">Chromatin regulator</keyword>
<organism evidence="14 15">
    <name type="scientific">Oncorhynchus mykiss</name>
    <name type="common">Rainbow trout</name>
    <name type="synonym">Salmo gairdneri</name>
    <dbReference type="NCBI Taxonomy" id="8022"/>
    <lineage>
        <taxon>Eukaryota</taxon>
        <taxon>Metazoa</taxon>
        <taxon>Chordata</taxon>
        <taxon>Craniata</taxon>
        <taxon>Vertebrata</taxon>
        <taxon>Euteleostomi</taxon>
        <taxon>Actinopterygii</taxon>
        <taxon>Neopterygii</taxon>
        <taxon>Teleostei</taxon>
        <taxon>Protacanthopterygii</taxon>
        <taxon>Salmoniformes</taxon>
        <taxon>Salmonidae</taxon>
        <taxon>Salmoninae</taxon>
        <taxon>Oncorhynchus</taxon>
    </lineage>
</organism>
<evidence type="ECO:0000256" key="3">
    <source>
        <dbReference type="ARBA" id="ARBA00022737"/>
    </source>
</evidence>
<evidence type="ECO:0000256" key="9">
    <source>
        <dbReference type="ARBA" id="ARBA00023242"/>
    </source>
</evidence>
<dbReference type="GO" id="GO:0042393">
    <property type="term" value="F:histone binding"/>
    <property type="evidence" value="ECO:0007669"/>
    <property type="project" value="TreeGrafter"/>
</dbReference>
<dbReference type="PANTHER" id="PTHR12247:SF131">
    <property type="entry name" value="LD05287P"/>
    <property type="match status" value="1"/>
</dbReference>
<keyword evidence="9" id="KW-0539">Nucleus</keyword>